<reference evidence="1 2" key="1">
    <citation type="submission" date="2018-08" db="EMBL/GenBank/DDBJ databases">
        <title>Recombination of ecologically and evolutionarily significant loci maintains genetic cohesion in the Pseudomonas syringae species complex.</title>
        <authorList>
            <person name="Dillon M."/>
            <person name="Thakur S."/>
            <person name="Almeida R.N.D."/>
            <person name="Weir B.S."/>
            <person name="Guttman D.S."/>
        </authorList>
    </citation>
    <scope>NUCLEOTIDE SEQUENCE [LARGE SCALE GENOMIC DNA]</scope>
    <source>
        <strain evidence="1 2">ICMP 4324</strain>
    </source>
</reference>
<accession>A0A3M4YU44</accession>
<comment type="caution">
    <text evidence="1">The sequence shown here is derived from an EMBL/GenBank/DDBJ whole genome shotgun (WGS) entry which is preliminary data.</text>
</comment>
<name>A0A3M4YU44_PSESG</name>
<sequence>MKTTHLQHHPSLGYLAADSLRKLPVGLLLPHECSGFVSFRAHPFRKRERVIKNLHAALRPLSMYDSGSYCFYGVQSDSPLAPLLLWDGPHFLNVGEKITVIEDTEFECYLDREYFAGSLKVIERSATSVTYKKVARLAAESDDDLDGWSFCLPVGPGDATVLNAVVKRILEIDVPSKEILLCGTPGSNFAYFDKVRIVGQDITAPPVQICKKKNRLALEAGFSNLVILHDRVFLPRNFGEIVRRFGPRYPLMTHAKHVFRQSAQYAPSPPFGLRHGFGRDSQRSSGGEPKLQRCSEYRPVDFSRDRADRFQLCQCHALQQRLLLRDRQSLHLPEGSVECFPVGRVFVLG</sequence>
<evidence type="ECO:0000313" key="2">
    <source>
        <dbReference type="Proteomes" id="UP000276829"/>
    </source>
</evidence>
<dbReference type="Proteomes" id="UP000276829">
    <property type="component" value="Unassembled WGS sequence"/>
</dbReference>
<protein>
    <submittedName>
        <fullName evidence="1">Uncharacterized protein</fullName>
    </submittedName>
</protein>
<gene>
    <name evidence="1" type="ORF">ALQ73_01326</name>
</gene>
<proteinExistence type="predicted"/>
<evidence type="ECO:0000313" key="1">
    <source>
        <dbReference type="EMBL" id="RMM67424.1"/>
    </source>
</evidence>
<dbReference type="EMBL" id="RBON01000184">
    <property type="protein sequence ID" value="RMM67424.1"/>
    <property type="molecule type" value="Genomic_DNA"/>
</dbReference>
<dbReference type="AlphaFoldDB" id="A0A3M4YU44"/>
<organism evidence="1 2">
    <name type="scientific">Pseudomonas savastanoi pv. glycinea</name>
    <name type="common">Pseudomonas syringae pv. glycinea</name>
    <dbReference type="NCBI Taxonomy" id="318"/>
    <lineage>
        <taxon>Bacteria</taxon>
        <taxon>Pseudomonadati</taxon>
        <taxon>Pseudomonadota</taxon>
        <taxon>Gammaproteobacteria</taxon>
        <taxon>Pseudomonadales</taxon>
        <taxon>Pseudomonadaceae</taxon>
        <taxon>Pseudomonas</taxon>
    </lineage>
</organism>